<feature type="transmembrane region" description="Helical" evidence="7">
    <location>
        <begin position="33"/>
        <end position="53"/>
    </location>
</feature>
<feature type="transmembrane region" description="Helical" evidence="7">
    <location>
        <begin position="204"/>
        <end position="227"/>
    </location>
</feature>
<feature type="transmembrane region" description="Helical" evidence="7">
    <location>
        <begin position="106"/>
        <end position="130"/>
    </location>
</feature>
<evidence type="ECO:0000256" key="7">
    <source>
        <dbReference type="SAM" id="Phobius"/>
    </source>
</evidence>
<evidence type="ECO:0000256" key="6">
    <source>
        <dbReference type="ARBA" id="ARBA00023136"/>
    </source>
</evidence>
<evidence type="ECO:0000256" key="4">
    <source>
        <dbReference type="ARBA" id="ARBA00022989"/>
    </source>
</evidence>
<feature type="transmembrane region" description="Helical" evidence="7">
    <location>
        <begin position="73"/>
        <end position="94"/>
    </location>
</feature>
<evidence type="ECO:0000313" key="9">
    <source>
        <dbReference type="EMBL" id="MBP3956009.1"/>
    </source>
</evidence>
<dbReference type="Proteomes" id="UP000676565">
    <property type="component" value="Unassembled WGS sequence"/>
</dbReference>
<feature type="domain" description="Cation/H+ exchanger transmembrane" evidence="8">
    <location>
        <begin position="15"/>
        <end position="404"/>
    </location>
</feature>
<keyword evidence="2" id="KW-0813">Transport</keyword>
<gene>
    <name evidence="9" type="ORF">J8F10_12005</name>
</gene>
<dbReference type="PANTHER" id="PTHR32468:SF0">
    <property type="entry name" value="K(+)_H(+) ANTIPORTER 1"/>
    <property type="match status" value="1"/>
</dbReference>
<keyword evidence="5" id="KW-0406">Ion transport</keyword>
<organism evidence="9 10">
    <name type="scientific">Gemmata palustris</name>
    <dbReference type="NCBI Taxonomy" id="2822762"/>
    <lineage>
        <taxon>Bacteria</taxon>
        <taxon>Pseudomonadati</taxon>
        <taxon>Planctomycetota</taxon>
        <taxon>Planctomycetia</taxon>
        <taxon>Gemmatales</taxon>
        <taxon>Gemmataceae</taxon>
        <taxon>Gemmata</taxon>
    </lineage>
</organism>
<feature type="transmembrane region" description="Helical" evidence="7">
    <location>
        <begin position="292"/>
        <end position="310"/>
    </location>
</feature>
<feature type="transmembrane region" description="Helical" evidence="7">
    <location>
        <begin position="142"/>
        <end position="163"/>
    </location>
</feature>
<dbReference type="EMBL" id="JAGKQQ010000001">
    <property type="protein sequence ID" value="MBP3956009.1"/>
    <property type="molecule type" value="Genomic_DNA"/>
</dbReference>
<evidence type="ECO:0000259" key="8">
    <source>
        <dbReference type="Pfam" id="PF00999"/>
    </source>
</evidence>
<dbReference type="InterPro" id="IPR006153">
    <property type="entry name" value="Cation/H_exchanger_TM"/>
</dbReference>
<dbReference type="Gene3D" id="1.20.1530.20">
    <property type="match status" value="1"/>
</dbReference>
<evidence type="ECO:0000256" key="3">
    <source>
        <dbReference type="ARBA" id="ARBA00022692"/>
    </source>
</evidence>
<reference evidence="9 10" key="1">
    <citation type="submission" date="2021-04" db="EMBL/GenBank/DDBJ databases">
        <authorList>
            <person name="Ivanova A."/>
        </authorList>
    </citation>
    <scope>NUCLEOTIDE SEQUENCE [LARGE SCALE GENOMIC DNA]</scope>
    <source>
        <strain evidence="9 10">G18</strain>
    </source>
</reference>
<keyword evidence="10" id="KW-1185">Reference proteome</keyword>
<proteinExistence type="predicted"/>
<evidence type="ECO:0000256" key="1">
    <source>
        <dbReference type="ARBA" id="ARBA00004141"/>
    </source>
</evidence>
<keyword evidence="3 7" id="KW-0812">Transmembrane</keyword>
<dbReference type="Pfam" id="PF00999">
    <property type="entry name" value="Na_H_Exchanger"/>
    <property type="match status" value="1"/>
</dbReference>
<feature type="transmembrane region" description="Helical" evidence="7">
    <location>
        <begin position="322"/>
        <end position="344"/>
    </location>
</feature>
<comment type="subcellular location">
    <subcellularLocation>
        <location evidence="1">Membrane</location>
        <topology evidence="1">Multi-pass membrane protein</topology>
    </subcellularLocation>
</comment>
<sequence>MDVVLHVMATLVAVIFLGTVLGRLCRWVGQPPVIGEVIAGIVLGPSLLGAVWPQGMHFLIPSAAADPKGQVPAAIKAVSTIGVVLYMFLVGLELNAARLRKQMHSAVAVSHASIVAPFVLGSALALALYPTLAPAGVPFTNFALFMGVAMSITAFPVLARILTDRKMERTELGTVALGCAAADDVTAWCLLALIVGLAQSQVSSVVAIAAQAALFVAVMVLVARPLAARLNSRLDATPGPLPPLVVSGTFLAVLASALATEAIGIHALFGAFLLGAVVPHDGRIAKEFTTKLKDPVTVLLLPAFFAYTGMRMQIGLVSSAGDWLWCGAIVLVATVGKFGGAMIAARLTGQSWRDSAALGALMNTRGLMELIALNIGLDLGVISPTLFAMMVIMALVTTAMTSPIVGLLVPPAPEEGAS</sequence>
<protein>
    <submittedName>
        <fullName evidence="9">Cation:proton antiporter</fullName>
    </submittedName>
</protein>
<dbReference type="PANTHER" id="PTHR32468">
    <property type="entry name" value="CATION/H + ANTIPORTER"/>
    <property type="match status" value="1"/>
</dbReference>
<evidence type="ECO:0000313" key="10">
    <source>
        <dbReference type="Proteomes" id="UP000676565"/>
    </source>
</evidence>
<name>A0ABS5BQI8_9BACT</name>
<dbReference type="InterPro" id="IPR050794">
    <property type="entry name" value="CPA2_transporter"/>
</dbReference>
<evidence type="ECO:0000256" key="2">
    <source>
        <dbReference type="ARBA" id="ARBA00022448"/>
    </source>
</evidence>
<feature type="transmembrane region" description="Helical" evidence="7">
    <location>
        <begin position="263"/>
        <end position="280"/>
    </location>
</feature>
<keyword evidence="6 7" id="KW-0472">Membrane</keyword>
<keyword evidence="4 7" id="KW-1133">Transmembrane helix</keyword>
<evidence type="ECO:0000256" key="5">
    <source>
        <dbReference type="ARBA" id="ARBA00023065"/>
    </source>
</evidence>
<feature type="transmembrane region" description="Helical" evidence="7">
    <location>
        <begin position="6"/>
        <end position="26"/>
    </location>
</feature>
<dbReference type="InterPro" id="IPR038770">
    <property type="entry name" value="Na+/solute_symporter_sf"/>
</dbReference>
<comment type="caution">
    <text evidence="9">The sequence shown here is derived from an EMBL/GenBank/DDBJ whole genome shotgun (WGS) entry which is preliminary data.</text>
</comment>
<accession>A0ABS5BQI8</accession>